<keyword evidence="3" id="KW-1185">Reference proteome</keyword>
<evidence type="ECO:0000313" key="3">
    <source>
        <dbReference type="Proteomes" id="UP000644610"/>
    </source>
</evidence>
<feature type="region of interest" description="Disordered" evidence="1">
    <location>
        <begin position="1"/>
        <end position="24"/>
    </location>
</feature>
<comment type="caution">
    <text evidence="2">The sequence shown here is derived from an EMBL/GenBank/DDBJ whole genome shotgun (WGS) entry which is preliminary data.</text>
</comment>
<evidence type="ECO:0000313" key="2">
    <source>
        <dbReference type="EMBL" id="GII46849.1"/>
    </source>
</evidence>
<dbReference type="EMBL" id="BOOQ01000021">
    <property type="protein sequence ID" value="GII46849.1"/>
    <property type="molecule type" value="Genomic_DNA"/>
</dbReference>
<name>A0A8J3XMT7_9ACTN</name>
<dbReference type="Proteomes" id="UP000644610">
    <property type="component" value="Unassembled WGS sequence"/>
</dbReference>
<protein>
    <submittedName>
        <fullName evidence="2">Uncharacterized protein</fullName>
    </submittedName>
</protein>
<gene>
    <name evidence="2" type="ORF">Psi02_32730</name>
</gene>
<evidence type="ECO:0000256" key="1">
    <source>
        <dbReference type="SAM" id="MobiDB-lite"/>
    </source>
</evidence>
<proteinExistence type="predicted"/>
<organism evidence="2 3">
    <name type="scientific">Planotetraspora silvatica</name>
    <dbReference type="NCBI Taxonomy" id="234614"/>
    <lineage>
        <taxon>Bacteria</taxon>
        <taxon>Bacillati</taxon>
        <taxon>Actinomycetota</taxon>
        <taxon>Actinomycetes</taxon>
        <taxon>Streptosporangiales</taxon>
        <taxon>Streptosporangiaceae</taxon>
        <taxon>Planotetraspora</taxon>
    </lineage>
</organism>
<sequence>MEAAVATGSSAIPVKLPSPEAGTAEQAVPNGMATAGAGDMGAWVAGAAAVDAGVASVPPPHAADRQRAPARTGRVSRVFLMMIFLRVGSD</sequence>
<dbReference type="AlphaFoldDB" id="A0A8J3XMT7"/>
<accession>A0A8J3XMT7</accession>
<reference evidence="2" key="1">
    <citation type="submission" date="2021-01" db="EMBL/GenBank/DDBJ databases">
        <title>Whole genome shotgun sequence of Planotetraspora silvatica NBRC 100141.</title>
        <authorList>
            <person name="Komaki H."/>
            <person name="Tamura T."/>
        </authorList>
    </citation>
    <scope>NUCLEOTIDE SEQUENCE</scope>
    <source>
        <strain evidence="2">NBRC 100141</strain>
    </source>
</reference>